<accession>A0A1U7JFU5</accession>
<evidence type="ECO:0000313" key="7">
    <source>
        <dbReference type="EMBL" id="OKL43575.1"/>
    </source>
</evidence>
<dbReference type="PANTHER" id="PTHR35936">
    <property type="entry name" value="MEMBRANE-BOUND LYTIC MUREIN TRANSGLYCOSYLASE F"/>
    <property type="match status" value="1"/>
</dbReference>
<dbReference type="Gene3D" id="3.40.190.10">
    <property type="entry name" value="Periplasmic binding protein-like II"/>
    <property type="match status" value="2"/>
</dbReference>
<dbReference type="Pfam" id="PF00497">
    <property type="entry name" value="SBP_bac_3"/>
    <property type="match status" value="1"/>
</dbReference>
<name>A0A1U7JFU5_9HYPH</name>
<keyword evidence="8" id="KW-1185">Reference proteome</keyword>
<feature type="chain" id="PRO_5010516374" evidence="5">
    <location>
        <begin position="24"/>
        <end position="259"/>
    </location>
</feature>
<dbReference type="SMART" id="SM00062">
    <property type="entry name" value="PBPb"/>
    <property type="match status" value="1"/>
</dbReference>
<protein>
    <submittedName>
        <fullName evidence="7">Amino acid ABC transporter</fullName>
    </submittedName>
</protein>
<feature type="signal peptide" evidence="5">
    <location>
        <begin position="1"/>
        <end position="23"/>
    </location>
</feature>
<comment type="caution">
    <text evidence="7">The sequence shown here is derived from an EMBL/GenBank/DDBJ whole genome shotgun (WGS) entry which is preliminary data.</text>
</comment>
<feature type="domain" description="Solute-binding protein family 3/N-terminal" evidence="6">
    <location>
        <begin position="28"/>
        <end position="255"/>
    </location>
</feature>
<evidence type="ECO:0000256" key="1">
    <source>
        <dbReference type="ARBA" id="ARBA00004196"/>
    </source>
</evidence>
<comment type="similarity">
    <text evidence="2 4">Belongs to the bacterial solute-binding protein 3 family.</text>
</comment>
<dbReference type="InterPro" id="IPR001638">
    <property type="entry name" value="Solute-binding_3/MltF_N"/>
</dbReference>
<dbReference type="Proteomes" id="UP000185783">
    <property type="component" value="Unassembled WGS sequence"/>
</dbReference>
<evidence type="ECO:0000256" key="2">
    <source>
        <dbReference type="ARBA" id="ARBA00010333"/>
    </source>
</evidence>
<evidence type="ECO:0000256" key="5">
    <source>
        <dbReference type="SAM" id="SignalP"/>
    </source>
</evidence>
<dbReference type="PROSITE" id="PS01039">
    <property type="entry name" value="SBP_BACTERIAL_3"/>
    <property type="match status" value="1"/>
</dbReference>
<dbReference type="InterPro" id="IPR018313">
    <property type="entry name" value="SBP_3_CS"/>
</dbReference>
<evidence type="ECO:0000256" key="3">
    <source>
        <dbReference type="ARBA" id="ARBA00022729"/>
    </source>
</evidence>
<dbReference type="GO" id="GO:0030313">
    <property type="term" value="C:cell envelope"/>
    <property type="evidence" value="ECO:0007669"/>
    <property type="project" value="UniProtKB-SubCell"/>
</dbReference>
<comment type="subcellular location">
    <subcellularLocation>
        <location evidence="1">Cell envelope</location>
    </subcellularLocation>
</comment>
<dbReference type="STRING" id="197461.A3843_13170"/>
<organism evidence="7 8">
    <name type="scientific">Pseudovibrio exalbescens</name>
    <dbReference type="NCBI Taxonomy" id="197461"/>
    <lineage>
        <taxon>Bacteria</taxon>
        <taxon>Pseudomonadati</taxon>
        <taxon>Pseudomonadota</taxon>
        <taxon>Alphaproteobacteria</taxon>
        <taxon>Hyphomicrobiales</taxon>
        <taxon>Stappiaceae</taxon>
        <taxon>Pseudovibrio</taxon>
    </lineage>
</organism>
<dbReference type="RefSeq" id="WP_028480873.1">
    <property type="nucleotide sequence ID" value="NZ_LVVZ01000019.1"/>
</dbReference>
<evidence type="ECO:0000256" key="4">
    <source>
        <dbReference type="RuleBase" id="RU003744"/>
    </source>
</evidence>
<proteinExistence type="inferred from homology"/>
<dbReference type="SUPFAM" id="SSF53850">
    <property type="entry name" value="Periplasmic binding protein-like II"/>
    <property type="match status" value="1"/>
</dbReference>
<gene>
    <name evidence="7" type="ORF">A3843_13170</name>
</gene>
<reference evidence="7 8" key="1">
    <citation type="submission" date="2016-03" db="EMBL/GenBank/DDBJ databases">
        <title>Genome sequence of Nesiotobacter sp. nov., a moderately halophilic alphaproteobacterium isolated from the Yellow Sea, China.</title>
        <authorList>
            <person name="Zhang G."/>
            <person name="Zhang R."/>
        </authorList>
    </citation>
    <scope>NUCLEOTIDE SEQUENCE [LARGE SCALE GENOMIC DNA]</scope>
    <source>
        <strain evidence="7 8">WB1-6</strain>
    </source>
</reference>
<evidence type="ECO:0000259" key="6">
    <source>
        <dbReference type="SMART" id="SM00062"/>
    </source>
</evidence>
<dbReference type="PANTHER" id="PTHR35936:SF19">
    <property type="entry name" value="AMINO-ACID-BINDING PROTEIN YXEM-RELATED"/>
    <property type="match status" value="1"/>
</dbReference>
<dbReference type="AlphaFoldDB" id="A0A1U7JFU5"/>
<keyword evidence="3 5" id="KW-0732">Signal</keyword>
<sequence>MNKKYMVAAAAVMSVAMIGSASAKDWEKVRIATEASYPPFAYTTASGELVGFEIEIGNAMCEAAKVECEWFPVDWEGLIPGLIANKYDAIMASMSSTEERKQFIDFSEKYYQTPPGIAVRKDSEITEATPEAFDGLYVGVQVGTTHAIFAEQEFDGSTVTTYPSADEYKLDLEGGRVDAVIDDVVVLSDWLKSEDGDCCKLLGTMKPIPEIHGEGVGVGMRQGETELNELFSKAVKDLRESGKYQEIAAKYFDFDVYGE</sequence>
<evidence type="ECO:0000313" key="8">
    <source>
        <dbReference type="Proteomes" id="UP000185783"/>
    </source>
</evidence>
<dbReference type="EMBL" id="LVVZ01000019">
    <property type="protein sequence ID" value="OKL43575.1"/>
    <property type="molecule type" value="Genomic_DNA"/>
</dbReference>